<dbReference type="PANTHER" id="PTHR30055">
    <property type="entry name" value="HTH-TYPE TRANSCRIPTIONAL REGULATOR RUTR"/>
    <property type="match status" value="1"/>
</dbReference>
<dbReference type="EMBL" id="CP046172">
    <property type="protein sequence ID" value="QIS15642.1"/>
    <property type="molecule type" value="Genomic_DNA"/>
</dbReference>
<name>A0A6G9YR07_9NOCA</name>
<organism evidence="4 5">
    <name type="scientific">Nocardia arthritidis</name>
    <dbReference type="NCBI Taxonomy" id="228602"/>
    <lineage>
        <taxon>Bacteria</taxon>
        <taxon>Bacillati</taxon>
        <taxon>Actinomycetota</taxon>
        <taxon>Actinomycetes</taxon>
        <taxon>Mycobacteriales</taxon>
        <taxon>Nocardiaceae</taxon>
        <taxon>Nocardia</taxon>
    </lineage>
</organism>
<feature type="domain" description="HTH tetR-type" evidence="3">
    <location>
        <begin position="23"/>
        <end position="83"/>
    </location>
</feature>
<evidence type="ECO:0000313" key="5">
    <source>
        <dbReference type="Proteomes" id="UP000503540"/>
    </source>
</evidence>
<gene>
    <name evidence="4" type="ORF">F5544_39105</name>
</gene>
<dbReference type="PROSITE" id="PS50977">
    <property type="entry name" value="HTH_TETR_2"/>
    <property type="match status" value="1"/>
</dbReference>
<keyword evidence="5" id="KW-1185">Reference proteome</keyword>
<dbReference type="InterPro" id="IPR036271">
    <property type="entry name" value="Tet_transcr_reg_TetR-rel_C_sf"/>
</dbReference>
<evidence type="ECO:0000256" key="2">
    <source>
        <dbReference type="PROSITE-ProRule" id="PRU00335"/>
    </source>
</evidence>
<dbReference type="InterPro" id="IPR009057">
    <property type="entry name" value="Homeodomain-like_sf"/>
</dbReference>
<keyword evidence="1 2" id="KW-0238">DNA-binding</keyword>
<dbReference type="GO" id="GO:0003700">
    <property type="term" value="F:DNA-binding transcription factor activity"/>
    <property type="evidence" value="ECO:0007669"/>
    <property type="project" value="TreeGrafter"/>
</dbReference>
<dbReference type="Proteomes" id="UP000503540">
    <property type="component" value="Chromosome"/>
</dbReference>
<evidence type="ECO:0000256" key="1">
    <source>
        <dbReference type="ARBA" id="ARBA00023125"/>
    </source>
</evidence>
<dbReference type="Gene3D" id="1.10.357.10">
    <property type="entry name" value="Tetracycline Repressor, domain 2"/>
    <property type="match status" value="1"/>
</dbReference>
<evidence type="ECO:0000313" key="4">
    <source>
        <dbReference type="EMBL" id="QIS15642.1"/>
    </source>
</evidence>
<dbReference type="PANTHER" id="PTHR30055:SF226">
    <property type="entry name" value="HTH-TYPE TRANSCRIPTIONAL REGULATOR PKSA"/>
    <property type="match status" value="1"/>
</dbReference>
<evidence type="ECO:0000259" key="3">
    <source>
        <dbReference type="PROSITE" id="PS50977"/>
    </source>
</evidence>
<dbReference type="Pfam" id="PF00440">
    <property type="entry name" value="TetR_N"/>
    <property type="match status" value="1"/>
</dbReference>
<dbReference type="InterPro" id="IPR001647">
    <property type="entry name" value="HTH_TetR"/>
</dbReference>
<reference evidence="4 5" key="1">
    <citation type="journal article" date="2019" name="ACS Chem. Biol.">
        <title>Identification and Mobilization of a Cryptic Antibiotic Biosynthesis Gene Locus from a Human-Pathogenic Nocardia Isolate.</title>
        <authorList>
            <person name="Herisse M."/>
            <person name="Ishida K."/>
            <person name="Porter J.L."/>
            <person name="Howden B."/>
            <person name="Hertweck C."/>
            <person name="Stinear T.P."/>
            <person name="Pidot S.J."/>
        </authorList>
    </citation>
    <scope>NUCLEOTIDE SEQUENCE [LARGE SCALE GENOMIC DNA]</scope>
    <source>
        <strain evidence="4 5">AUSMDU00012717</strain>
    </source>
</reference>
<sequence length="217" mass="23409">MRDNPWMAATRSYGGESAAERRARRRAALIEAALDLMAEGGPNAVTKRAVCGRARLNDRYFYEHFADRDAILEALAQEVTGQGLEAVVTAALAPAPDTRAQVHASVVAAVDFMLADPRRGKLLLQANSSEVLQRSRVTNTRTIANVMAAMTRDLLDDRAPSQLDTDMAAFAAVSGVMELFAAWLRGEYPTGRAHLVELITAMLLAGIDLSAQLPAES</sequence>
<dbReference type="GO" id="GO:0000976">
    <property type="term" value="F:transcription cis-regulatory region binding"/>
    <property type="evidence" value="ECO:0007669"/>
    <property type="project" value="TreeGrafter"/>
</dbReference>
<dbReference type="SUPFAM" id="SSF46689">
    <property type="entry name" value="Homeodomain-like"/>
    <property type="match status" value="1"/>
</dbReference>
<dbReference type="InterPro" id="IPR050109">
    <property type="entry name" value="HTH-type_TetR-like_transc_reg"/>
</dbReference>
<feature type="DNA-binding region" description="H-T-H motif" evidence="2">
    <location>
        <begin position="46"/>
        <end position="65"/>
    </location>
</feature>
<accession>A0A6G9YR07</accession>
<dbReference type="AlphaFoldDB" id="A0A6G9YR07"/>
<protein>
    <submittedName>
        <fullName evidence="4">TetR family transcriptional regulator</fullName>
    </submittedName>
</protein>
<dbReference type="KEGG" id="nah:F5544_39105"/>
<proteinExistence type="predicted"/>
<dbReference type="SUPFAM" id="SSF48498">
    <property type="entry name" value="Tetracyclin repressor-like, C-terminal domain"/>
    <property type="match status" value="1"/>
</dbReference>